<keyword evidence="2" id="KW-0998">Cell outer membrane</keyword>
<keyword evidence="2" id="KW-1134">Transmembrane beta strand</keyword>
<keyword evidence="1 3" id="KW-0732">Signal</keyword>
<keyword evidence="2" id="KW-0812">Transmembrane</keyword>
<dbReference type="GO" id="GO:0009279">
    <property type="term" value="C:cell outer membrane"/>
    <property type="evidence" value="ECO:0007669"/>
    <property type="project" value="UniProtKB-SubCell"/>
</dbReference>
<dbReference type="OrthoDB" id="982809at2"/>
<evidence type="ECO:0000256" key="1">
    <source>
        <dbReference type="ARBA" id="ARBA00022729"/>
    </source>
</evidence>
<dbReference type="EMBL" id="LAPZ01000013">
    <property type="protein sequence ID" value="OSY87266.1"/>
    <property type="molecule type" value="Genomic_DNA"/>
</dbReference>
<evidence type="ECO:0000256" key="3">
    <source>
        <dbReference type="SAM" id="SignalP"/>
    </source>
</evidence>
<name>A0A1Y2P9Z6_9FLAO</name>
<protein>
    <recommendedName>
        <fullName evidence="4">TonB-dependent receptor plug domain-containing protein</fullName>
    </recommendedName>
</protein>
<organism evidence="5 6">
    <name type="scientific">Tenacibaculum holothuriorum</name>
    <dbReference type="NCBI Taxonomy" id="1635173"/>
    <lineage>
        <taxon>Bacteria</taxon>
        <taxon>Pseudomonadati</taxon>
        <taxon>Bacteroidota</taxon>
        <taxon>Flavobacteriia</taxon>
        <taxon>Flavobacteriales</taxon>
        <taxon>Flavobacteriaceae</taxon>
        <taxon>Tenacibaculum</taxon>
    </lineage>
</organism>
<comment type="caution">
    <text evidence="5">The sequence shown here is derived from an EMBL/GenBank/DDBJ whole genome shotgun (WGS) entry which is preliminary data.</text>
</comment>
<dbReference type="InterPro" id="IPR012910">
    <property type="entry name" value="Plug_dom"/>
</dbReference>
<dbReference type="PANTHER" id="PTHR30069:SF29">
    <property type="entry name" value="HEMOGLOBIN AND HEMOGLOBIN-HAPTOGLOBIN-BINDING PROTEIN 1-RELATED"/>
    <property type="match status" value="1"/>
</dbReference>
<keyword evidence="6" id="KW-1185">Reference proteome</keyword>
<sequence length="211" mass="23980">MKSDFLFKIIFFLCLSFSNFSFSQTEKEIFIIVKDDNNRPIEGAVILLDDIKQDKKTNYKGIFSIKTFSLPQKISAFSPYHGINIIKYNGKKFNRIIIKKKKDITPQLITKLKNKKFGIENAEQYRNIYHYLRGQVPGVQISRDNNIKIRGIGSVNGSTTPLFILNGVQIGKTTFENIIPTNVKHINILKGPETAIYGARGANGVIKITTY</sequence>
<dbReference type="Gene3D" id="2.170.130.10">
    <property type="entry name" value="TonB-dependent receptor, plug domain"/>
    <property type="match status" value="1"/>
</dbReference>
<feature type="signal peptide" evidence="3">
    <location>
        <begin position="1"/>
        <end position="23"/>
    </location>
</feature>
<dbReference type="STRING" id="1635173.WH52_12460"/>
<feature type="chain" id="PRO_5013028350" description="TonB-dependent receptor plug domain-containing protein" evidence="3">
    <location>
        <begin position="24"/>
        <end position="211"/>
    </location>
</feature>
<evidence type="ECO:0000313" key="5">
    <source>
        <dbReference type="EMBL" id="OSY87266.1"/>
    </source>
</evidence>
<dbReference type="GO" id="GO:0015344">
    <property type="term" value="F:siderophore uptake transmembrane transporter activity"/>
    <property type="evidence" value="ECO:0007669"/>
    <property type="project" value="TreeGrafter"/>
</dbReference>
<dbReference type="RefSeq" id="WP_086031295.1">
    <property type="nucleotide sequence ID" value="NZ_LAPZ01000013.1"/>
</dbReference>
<dbReference type="Pfam" id="PF07715">
    <property type="entry name" value="Plug"/>
    <property type="match status" value="1"/>
</dbReference>
<reference evidence="5 6" key="1">
    <citation type="submission" date="2015-03" db="EMBL/GenBank/DDBJ databases">
        <title>Genome sequence of Tenacibaculum sp. S2-2, isolated from intestinal microbiota of sea cucumber, Apostichopus japonicas.</title>
        <authorList>
            <person name="Shao Z."/>
            <person name="Wang L."/>
            <person name="Li X."/>
        </authorList>
    </citation>
    <scope>NUCLEOTIDE SEQUENCE [LARGE SCALE GENOMIC DNA]</scope>
    <source>
        <strain evidence="5 6">S2-2</strain>
    </source>
</reference>
<accession>A0A1Y2P9Z6</accession>
<keyword evidence="2" id="KW-0472">Membrane</keyword>
<dbReference type="GO" id="GO:0044718">
    <property type="term" value="P:siderophore transmembrane transport"/>
    <property type="evidence" value="ECO:0007669"/>
    <property type="project" value="TreeGrafter"/>
</dbReference>
<evidence type="ECO:0000256" key="2">
    <source>
        <dbReference type="PROSITE-ProRule" id="PRU01360"/>
    </source>
</evidence>
<evidence type="ECO:0000259" key="4">
    <source>
        <dbReference type="Pfam" id="PF07715"/>
    </source>
</evidence>
<dbReference type="InterPro" id="IPR037066">
    <property type="entry name" value="Plug_dom_sf"/>
</dbReference>
<comment type="subcellular location">
    <subcellularLocation>
        <location evidence="2">Cell outer membrane</location>
        <topology evidence="2">Multi-pass membrane protein</topology>
    </subcellularLocation>
</comment>
<dbReference type="PROSITE" id="PS52016">
    <property type="entry name" value="TONB_DEPENDENT_REC_3"/>
    <property type="match status" value="1"/>
</dbReference>
<dbReference type="SUPFAM" id="SSF56935">
    <property type="entry name" value="Porins"/>
    <property type="match status" value="1"/>
</dbReference>
<dbReference type="InterPro" id="IPR039426">
    <property type="entry name" value="TonB-dep_rcpt-like"/>
</dbReference>
<dbReference type="InParanoid" id="A0A1Y2P9Z6"/>
<dbReference type="PANTHER" id="PTHR30069">
    <property type="entry name" value="TONB-DEPENDENT OUTER MEMBRANE RECEPTOR"/>
    <property type="match status" value="1"/>
</dbReference>
<proteinExistence type="inferred from homology"/>
<dbReference type="AlphaFoldDB" id="A0A1Y2P9Z6"/>
<keyword evidence="2" id="KW-0813">Transport</keyword>
<gene>
    <name evidence="5" type="ORF">WH52_12460</name>
</gene>
<dbReference type="Proteomes" id="UP000194221">
    <property type="component" value="Unassembled WGS sequence"/>
</dbReference>
<evidence type="ECO:0000313" key="6">
    <source>
        <dbReference type="Proteomes" id="UP000194221"/>
    </source>
</evidence>
<comment type="similarity">
    <text evidence="2">Belongs to the TonB-dependent receptor family.</text>
</comment>
<feature type="domain" description="TonB-dependent receptor plug" evidence="4">
    <location>
        <begin position="120"/>
        <end position="205"/>
    </location>
</feature>